<accession>A0A4U2PUN5</accession>
<dbReference type="Proteomes" id="UP000308114">
    <property type="component" value="Unassembled WGS sequence"/>
</dbReference>
<organism evidence="1 2">
    <name type="scientific">Paenibacillus terrae</name>
    <dbReference type="NCBI Taxonomy" id="159743"/>
    <lineage>
        <taxon>Bacteria</taxon>
        <taxon>Bacillati</taxon>
        <taxon>Bacillota</taxon>
        <taxon>Bacilli</taxon>
        <taxon>Bacillales</taxon>
        <taxon>Paenibacillaceae</taxon>
        <taxon>Paenibacillus</taxon>
    </lineage>
</organism>
<evidence type="ECO:0000313" key="1">
    <source>
        <dbReference type="EMBL" id="TKH43412.1"/>
    </source>
</evidence>
<dbReference type="RefSeq" id="WP_137062291.1">
    <property type="nucleotide sequence ID" value="NZ_PNXQ01000013.1"/>
</dbReference>
<name>A0A4U2PUN5_9BACL</name>
<dbReference type="AlphaFoldDB" id="A0A4U2PUN5"/>
<sequence length="142" mass="16667">MTRNIDKLAGGKESAEILGWSTQQVTEYNKRGKFPKPIQQLACGKIWLVSQIEQYKNARTYGFLDFEGREYLMQDQAEFTGRQLSDWQTEEGYTEFSAPAVDWDGNEYRVFWVLRTLHDNGEEVEDLSDLNWDKINRVEPVY</sequence>
<protein>
    <submittedName>
        <fullName evidence="1">Uncharacterized protein</fullName>
    </submittedName>
</protein>
<evidence type="ECO:0000313" key="2">
    <source>
        <dbReference type="Proteomes" id="UP000308114"/>
    </source>
</evidence>
<reference evidence="1 2" key="1">
    <citation type="submission" date="2018-01" db="EMBL/GenBank/DDBJ databases">
        <title>Bacillales members from the olive rhizosphere are effective biological control agents against Verticillium dahliae.</title>
        <authorList>
            <person name="Gomez-Lama C."/>
            <person name="Legarda G."/>
            <person name="Ruano-Rosa D."/>
            <person name="Pizarro-Tobias P."/>
            <person name="Valverde-Corredor A."/>
            <person name="Niqui J.L."/>
            <person name="Trivino J.C."/>
            <person name="Roca A."/>
            <person name="Mercado-Blanco J."/>
        </authorList>
    </citation>
    <scope>NUCLEOTIDE SEQUENCE [LARGE SCALE GENOMIC DNA]</scope>
    <source>
        <strain evidence="1 2">PIC167</strain>
    </source>
</reference>
<gene>
    <name evidence="1" type="ORF">C1I60_14030</name>
</gene>
<proteinExistence type="predicted"/>
<comment type="caution">
    <text evidence="1">The sequence shown here is derived from an EMBL/GenBank/DDBJ whole genome shotgun (WGS) entry which is preliminary data.</text>
</comment>
<dbReference type="EMBL" id="PNXQ01000013">
    <property type="protein sequence ID" value="TKH43412.1"/>
    <property type="molecule type" value="Genomic_DNA"/>
</dbReference>